<keyword evidence="1" id="KW-0812">Transmembrane</keyword>
<keyword evidence="3" id="KW-1185">Reference proteome</keyword>
<keyword evidence="1" id="KW-0472">Membrane</keyword>
<proteinExistence type="predicted"/>
<dbReference type="PROSITE" id="PS00018">
    <property type="entry name" value="EF_HAND_1"/>
    <property type="match status" value="1"/>
</dbReference>
<sequence length="138" mass="15870">MDLDKNKSLDDEDLFKDYKPTGNDPLTLPKHVIYLLLAVSVTGVTLFAIIRHLIKDLIHDLADYLFGEQPMEEQEIPWERRNKFREDWIPEAMPELEAMVNEEQELMEGTEDLPAIWVTSDRLKPCAPSSIQISVSSS</sequence>
<protein>
    <submittedName>
        <fullName evidence="2">Uncharacterized protein</fullName>
    </submittedName>
</protein>
<dbReference type="EMBL" id="JAYKXH010000014">
    <property type="protein sequence ID" value="KAK7145888.1"/>
    <property type="molecule type" value="Genomic_DNA"/>
</dbReference>
<dbReference type="Proteomes" id="UP001364617">
    <property type="component" value="Unassembled WGS sequence"/>
</dbReference>
<evidence type="ECO:0000313" key="3">
    <source>
        <dbReference type="Proteomes" id="UP001364617"/>
    </source>
</evidence>
<accession>A0AAN9CPZ5</accession>
<dbReference type="AlphaFoldDB" id="A0AAN9CPZ5"/>
<evidence type="ECO:0000313" key="2">
    <source>
        <dbReference type="EMBL" id="KAK7145888.1"/>
    </source>
</evidence>
<dbReference type="InterPro" id="IPR018247">
    <property type="entry name" value="EF_Hand_1_Ca_BS"/>
</dbReference>
<comment type="caution">
    <text evidence="2">The sequence shown here is derived from an EMBL/GenBank/DDBJ whole genome shotgun (WGS) entry which is preliminary data.</text>
</comment>
<keyword evidence="1" id="KW-1133">Transmembrane helix</keyword>
<organism evidence="2 3">
    <name type="scientific">Phoxinus phoxinus</name>
    <name type="common">Eurasian minnow</name>
    <dbReference type="NCBI Taxonomy" id="58324"/>
    <lineage>
        <taxon>Eukaryota</taxon>
        <taxon>Metazoa</taxon>
        <taxon>Chordata</taxon>
        <taxon>Craniata</taxon>
        <taxon>Vertebrata</taxon>
        <taxon>Euteleostomi</taxon>
        <taxon>Actinopterygii</taxon>
        <taxon>Neopterygii</taxon>
        <taxon>Teleostei</taxon>
        <taxon>Ostariophysi</taxon>
        <taxon>Cypriniformes</taxon>
        <taxon>Leuciscidae</taxon>
        <taxon>Phoxininae</taxon>
        <taxon>Phoxinus</taxon>
    </lineage>
</organism>
<reference evidence="2 3" key="1">
    <citation type="submission" date="2024-02" db="EMBL/GenBank/DDBJ databases">
        <title>Chromosome-level genome assembly of the Eurasian Minnow (Phoxinus phoxinus).</title>
        <authorList>
            <person name="Oriowo T.O."/>
            <person name="Martin S."/>
            <person name="Stange M."/>
            <person name="Chrysostomakis Y."/>
            <person name="Brown T."/>
            <person name="Winkler S."/>
            <person name="Kukowka S."/>
            <person name="Myers E.W."/>
            <person name="Bohne A."/>
        </authorList>
    </citation>
    <scope>NUCLEOTIDE SEQUENCE [LARGE SCALE GENOMIC DNA]</scope>
    <source>
        <strain evidence="2">ZFMK-TIS-60720</strain>
        <tissue evidence="2">Whole Organism</tissue>
    </source>
</reference>
<evidence type="ECO:0000256" key="1">
    <source>
        <dbReference type="SAM" id="Phobius"/>
    </source>
</evidence>
<name>A0AAN9CPZ5_9TELE</name>
<gene>
    <name evidence="2" type="ORF">R3I93_013576</name>
</gene>
<feature type="transmembrane region" description="Helical" evidence="1">
    <location>
        <begin position="32"/>
        <end position="50"/>
    </location>
</feature>